<dbReference type="Proteomes" id="UP000324015">
    <property type="component" value="Chromosome"/>
</dbReference>
<gene>
    <name evidence="1" type="ORF">DEJ49_33575</name>
</gene>
<dbReference type="InterPro" id="IPR038556">
    <property type="entry name" value="TAC_Gp13-like_sf"/>
</dbReference>
<evidence type="ECO:0000313" key="2">
    <source>
        <dbReference type="Proteomes" id="UP000324015"/>
    </source>
</evidence>
<sequence length="131" mass="14348">MALLSREQILKADDLKTEDVEVPEWGGTVRLRTLTGEQRDAFEQSMVETKGGKQKQNLANFRARLIAKCVITKDGELMFSPPDIKPLGQKSAAALSRVFDACQKLNGFSESDVEELTEGFDDAPQGLSTSG</sequence>
<dbReference type="AlphaFoldDB" id="A0A5P2CVX2"/>
<proteinExistence type="predicted"/>
<protein>
    <submittedName>
        <fullName evidence="1">Uncharacterized protein</fullName>
    </submittedName>
</protein>
<dbReference type="EMBL" id="CP029191">
    <property type="protein sequence ID" value="QES45271.1"/>
    <property type="molecule type" value="Genomic_DNA"/>
</dbReference>
<dbReference type="Gene3D" id="3.30.2220.20">
    <property type="entry name" value="Phage tail assembly chaperone gp13-like"/>
    <property type="match status" value="1"/>
</dbReference>
<name>A0A5P2CVX2_STRVZ</name>
<evidence type="ECO:0000313" key="1">
    <source>
        <dbReference type="EMBL" id="QES45271.1"/>
    </source>
</evidence>
<reference evidence="1 2" key="1">
    <citation type="submission" date="2018-05" db="EMBL/GenBank/DDBJ databases">
        <title>Streptomyces venezuelae.</title>
        <authorList>
            <person name="Kim W."/>
            <person name="Lee N."/>
            <person name="Cho B.-K."/>
        </authorList>
    </citation>
    <scope>NUCLEOTIDE SEQUENCE [LARGE SCALE GENOMIC DNA]</scope>
    <source>
        <strain evidence="1 2">ATCC 14585</strain>
    </source>
</reference>
<organism evidence="1 2">
    <name type="scientific">Streptomyces venezuelae</name>
    <dbReference type="NCBI Taxonomy" id="54571"/>
    <lineage>
        <taxon>Bacteria</taxon>
        <taxon>Bacillati</taxon>
        <taxon>Actinomycetota</taxon>
        <taxon>Actinomycetes</taxon>
        <taxon>Kitasatosporales</taxon>
        <taxon>Streptomycetaceae</taxon>
        <taxon>Streptomyces</taxon>
    </lineage>
</organism>
<accession>A0A5P2CVX2</accession>